<dbReference type="AlphaFoldDB" id="A0A8H6F9J0"/>
<dbReference type="EMBL" id="JACCJB010000019">
    <property type="protein sequence ID" value="KAF6219634.1"/>
    <property type="molecule type" value="Genomic_DNA"/>
</dbReference>
<feature type="chain" id="PRO_5034970493" evidence="2">
    <location>
        <begin position="18"/>
        <end position="691"/>
    </location>
</feature>
<keyword evidence="2" id="KW-0732">Signal</keyword>
<dbReference type="GeneID" id="59332512"/>
<feature type="signal peptide" evidence="2">
    <location>
        <begin position="1"/>
        <end position="17"/>
    </location>
</feature>
<dbReference type="InterPro" id="IPR036188">
    <property type="entry name" value="FAD/NAD-bd_sf"/>
</dbReference>
<dbReference type="SUPFAM" id="SSF54373">
    <property type="entry name" value="FAD-linked reductases, C-terminal domain"/>
    <property type="match status" value="1"/>
</dbReference>
<dbReference type="GO" id="GO:0007264">
    <property type="term" value="P:small GTPase-mediated signal transduction"/>
    <property type="evidence" value="ECO:0007669"/>
    <property type="project" value="InterPro"/>
</dbReference>
<dbReference type="SUPFAM" id="SSF51905">
    <property type="entry name" value="FAD/NAD(P)-binding domain"/>
    <property type="match status" value="1"/>
</dbReference>
<gene>
    <name evidence="3" type="ORF">HO133_004103</name>
</gene>
<reference evidence="3 4" key="1">
    <citation type="journal article" date="2020" name="Genomics">
        <title>Complete, high-quality genomes from long-read metagenomic sequencing of two wolf lichen thalli reveals enigmatic genome architecture.</title>
        <authorList>
            <person name="McKenzie S.K."/>
            <person name="Walston R.F."/>
            <person name="Allen J.L."/>
        </authorList>
    </citation>
    <scope>NUCLEOTIDE SEQUENCE [LARGE SCALE GENOMIC DNA]</scope>
    <source>
        <strain evidence="3">WasteWater1</strain>
    </source>
</reference>
<evidence type="ECO:0000256" key="1">
    <source>
        <dbReference type="ARBA" id="ARBA00005593"/>
    </source>
</evidence>
<dbReference type="Gene3D" id="3.30.519.10">
    <property type="entry name" value="Guanine Nucleotide Dissociation Inhibitor, domain 2"/>
    <property type="match status" value="1"/>
</dbReference>
<dbReference type="GO" id="GO:0005634">
    <property type="term" value="C:nucleus"/>
    <property type="evidence" value="ECO:0007669"/>
    <property type="project" value="TreeGrafter"/>
</dbReference>
<comment type="similarity">
    <text evidence="1">Belongs to the Rab GDI family.</text>
</comment>
<dbReference type="PRINTS" id="PR00891">
    <property type="entry name" value="RABGDIREP"/>
</dbReference>
<dbReference type="Proteomes" id="UP000593566">
    <property type="component" value="Unassembled WGS sequence"/>
</dbReference>
<protein>
    <submittedName>
        <fullName evidence="3">Uncharacterized protein</fullName>
    </submittedName>
</protein>
<dbReference type="GO" id="GO:0005829">
    <property type="term" value="C:cytosol"/>
    <property type="evidence" value="ECO:0007669"/>
    <property type="project" value="TreeGrafter"/>
</dbReference>
<dbReference type="PANTHER" id="PTHR11787">
    <property type="entry name" value="RAB GDP-DISSOCIATION INHIBITOR"/>
    <property type="match status" value="1"/>
</dbReference>
<name>A0A8H6F9J0_9LECA</name>
<dbReference type="GO" id="GO:0016192">
    <property type="term" value="P:vesicle-mediated transport"/>
    <property type="evidence" value="ECO:0007669"/>
    <property type="project" value="TreeGrafter"/>
</dbReference>
<dbReference type="Gene3D" id="3.50.50.60">
    <property type="entry name" value="FAD/NAD(P)-binding domain"/>
    <property type="match status" value="1"/>
</dbReference>
<comment type="caution">
    <text evidence="3">The sequence shown here is derived from an EMBL/GenBank/DDBJ whole genome shotgun (WGS) entry which is preliminary data.</text>
</comment>
<organism evidence="3 4">
    <name type="scientific">Letharia lupina</name>
    <dbReference type="NCBI Taxonomy" id="560253"/>
    <lineage>
        <taxon>Eukaryota</taxon>
        <taxon>Fungi</taxon>
        <taxon>Dikarya</taxon>
        <taxon>Ascomycota</taxon>
        <taxon>Pezizomycotina</taxon>
        <taxon>Lecanoromycetes</taxon>
        <taxon>OSLEUM clade</taxon>
        <taxon>Lecanoromycetidae</taxon>
        <taxon>Lecanorales</taxon>
        <taxon>Lecanorineae</taxon>
        <taxon>Parmeliaceae</taxon>
        <taxon>Letharia</taxon>
    </lineage>
</organism>
<evidence type="ECO:0000313" key="4">
    <source>
        <dbReference type="Proteomes" id="UP000593566"/>
    </source>
</evidence>
<sequence length="691" mass="75301">MRPHALHILLLAPFASTIRTPDCVRPSPPPTSLPTIADCDKLLQLIEAVARLQRNMPLTWSRHPPRTAGQQLPAYFSHGAGNECEFVVDVEGGSEVEYVEDVFPTGDVVFIGRDIVQTCLVGEAGAEETVGSDVVGPREVVRLWLRKKGVEGKAGRALDLLNGTLRSLNGTDGAMLMRTLEEAENAVAQAQAGSPFRYAAIRNLAGERKPEPGGNSSAKLGFSRAYSLSLSPQLIYTRSNLLPALVSSKVYRQLEFLAVGSWWIYEHENAREDAQKKDAEELEAISSTVRLKRIPGGREDVFADKSIDLRSTRSLMKFLKLAADTEAHASLLELWGSNPFPDFLESHLGIPPQLQAPLLALTMSPQPPAKTLTSYALPRIHRHLTSVGMFGPGFGSVIPKWGGLAEIAQVACRAGAVGGGVYVLKKGFETHENPDQQALGREGTRLDDITQVSTVRLEGGEEIKTHWIVGSDWDLPSKLEAVRGEEAFPDYVSRSITIVSSPLSQLFPPPAEGAPPPAGAVVVFPTGSLELEYDSEKPQILRDDPPPVYLVIHSSDTGECPAGQCVIYAHTTHPVSHTVAHSLLQSAIDKFVASIDAFPQPQVLWHLHYDQKHTPPATLDDYDTNVKCAKISNPHVLKLPNVDPGLVLEDDVLKHVRAAWRRIVGEDEGFMVFGEREGMGEEGFEDGDGEM</sequence>
<keyword evidence="4" id="KW-1185">Reference proteome</keyword>
<dbReference type="GO" id="GO:0005092">
    <property type="term" value="F:GDP-dissociation inhibitor activity"/>
    <property type="evidence" value="ECO:0007669"/>
    <property type="project" value="InterPro"/>
</dbReference>
<evidence type="ECO:0000256" key="2">
    <source>
        <dbReference type="SAM" id="SignalP"/>
    </source>
</evidence>
<dbReference type="PANTHER" id="PTHR11787:SF4">
    <property type="entry name" value="CHM, RAB ESCORT PROTEIN 1"/>
    <property type="match status" value="1"/>
</dbReference>
<evidence type="ECO:0000313" key="3">
    <source>
        <dbReference type="EMBL" id="KAF6219634.1"/>
    </source>
</evidence>
<proteinExistence type="inferred from homology"/>
<accession>A0A8H6F9J0</accession>
<dbReference type="RefSeq" id="XP_037149069.1">
    <property type="nucleotide sequence ID" value="XM_037295022.1"/>
</dbReference>
<dbReference type="GO" id="GO:0005968">
    <property type="term" value="C:Rab-protein geranylgeranyltransferase complex"/>
    <property type="evidence" value="ECO:0007669"/>
    <property type="project" value="TreeGrafter"/>
</dbReference>
<dbReference type="InterPro" id="IPR018203">
    <property type="entry name" value="GDP_dissociation_inhibitor"/>
</dbReference>